<dbReference type="CDD" id="cd01448">
    <property type="entry name" value="TST_Repeat_1"/>
    <property type="match status" value="1"/>
</dbReference>
<dbReference type="InterPro" id="IPR045078">
    <property type="entry name" value="TST/MPST-like"/>
</dbReference>
<dbReference type="CDD" id="cd01449">
    <property type="entry name" value="TST_Repeat_2"/>
    <property type="match status" value="1"/>
</dbReference>
<dbReference type="Proteomes" id="UP000199771">
    <property type="component" value="Unassembled WGS sequence"/>
</dbReference>
<dbReference type="PANTHER" id="PTHR11364">
    <property type="entry name" value="THIOSULFATE SULFERTANSFERASE"/>
    <property type="match status" value="1"/>
</dbReference>
<accession>A0A1I2HXN3</accession>
<evidence type="ECO:0000313" key="5">
    <source>
        <dbReference type="Proteomes" id="UP000199771"/>
    </source>
</evidence>
<dbReference type="SUPFAM" id="SSF52821">
    <property type="entry name" value="Rhodanese/Cell cycle control phosphatase"/>
    <property type="match status" value="2"/>
</dbReference>
<evidence type="ECO:0000313" key="4">
    <source>
        <dbReference type="EMBL" id="SFF34809.1"/>
    </source>
</evidence>
<dbReference type="STRING" id="1076937.SAMN04488120_102339"/>
<protein>
    <submittedName>
        <fullName evidence="4">Thiosulfate/3-mercaptopyruvate sulfurtransferase</fullName>
    </submittedName>
</protein>
<dbReference type="GO" id="GO:0004792">
    <property type="term" value="F:thiosulfate-cyanide sulfurtransferase activity"/>
    <property type="evidence" value="ECO:0007669"/>
    <property type="project" value="TreeGrafter"/>
</dbReference>
<dbReference type="Gene3D" id="3.40.250.10">
    <property type="entry name" value="Rhodanese-like domain"/>
    <property type="match status" value="2"/>
</dbReference>
<keyword evidence="1 4" id="KW-0808">Transferase</keyword>
<dbReference type="OrthoDB" id="9781034at2"/>
<feature type="domain" description="Rhodanese" evidence="3">
    <location>
        <begin position="43"/>
        <end position="179"/>
    </location>
</feature>
<dbReference type="SMART" id="SM00450">
    <property type="entry name" value="RHOD"/>
    <property type="match status" value="2"/>
</dbReference>
<dbReference type="Pfam" id="PF00581">
    <property type="entry name" value="Rhodanese"/>
    <property type="match status" value="2"/>
</dbReference>
<reference evidence="4 5" key="1">
    <citation type="submission" date="2016-10" db="EMBL/GenBank/DDBJ databases">
        <authorList>
            <person name="de Groot N.N."/>
        </authorList>
    </citation>
    <scope>NUCLEOTIDE SEQUENCE [LARGE SCALE GENOMIC DNA]</scope>
    <source>
        <strain evidence="4 5">DSM 23609</strain>
    </source>
</reference>
<evidence type="ECO:0000256" key="2">
    <source>
        <dbReference type="ARBA" id="ARBA00022737"/>
    </source>
</evidence>
<dbReference type="InterPro" id="IPR001763">
    <property type="entry name" value="Rhodanese-like_dom"/>
</dbReference>
<evidence type="ECO:0000259" key="3">
    <source>
        <dbReference type="PROSITE" id="PS50206"/>
    </source>
</evidence>
<keyword evidence="5" id="KW-1185">Reference proteome</keyword>
<evidence type="ECO:0000256" key="1">
    <source>
        <dbReference type="ARBA" id="ARBA00022679"/>
    </source>
</evidence>
<dbReference type="PROSITE" id="PS50206">
    <property type="entry name" value="RHODANESE_3"/>
    <property type="match status" value="2"/>
</dbReference>
<keyword evidence="2" id="KW-0677">Repeat</keyword>
<organism evidence="4 5">
    <name type="scientific">Fontimonas thermophila</name>
    <dbReference type="NCBI Taxonomy" id="1076937"/>
    <lineage>
        <taxon>Bacteria</taxon>
        <taxon>Pseudomonadati</taxon>
        <taxon>Pseudomonadota</taxon>
        <taxon>Gammaproteobacteria</taxon>
        <taxon>Nevskiales</taxon>
        <taxon>Nevskiaceae</taxon>
        <taxon>Fontimonas</taxon>
    </lineage>
</organism>
<dbReference type="AlphaFoldDB" id="A0A1I2HXN3"/>
<dbReference type="InterPro" id="IPR036873">
    <property type="entry name" value="Rhodanese-like_dom_sf"/>
</dbReference>
<proteinExistence type="predicted"/>
<dbReference type="EMBL" id="FOOC01000002">
    <property type="protein sequence ID" value="SFF34809.1"/>
    <property type="molecule type" value="Genomic_DNA"/>
</dbReference>
<gene>
    <name evidence="4" type="ORF">SAMN04488120_102339</name>
</gene>
<keyword evidence="4" id="KW-0670">Pyruvate</keyword>
<name>A0A1I2HXN3_9GAMM</name>
<dbReference type="PANTHER" id="PTHR11364:SF27">
    <property type="entry name" value="SULFURTRANSFERASE"/>
    <property type="match status" value="1"/>
</dbReference>
<sequence>MKKMAQIALKLGGALLAGLFALPGFGETMLPGPLVDAAWLKQHLNEVTVLDVRDDLKTFTTEPEFETDPKTGQKKLISVGGRIEGTLPVDFNKIRTDREIGGVKISKMLPSKAEFQEIMQAAGLIKGKPIVIASTGDDAGQIEEATRLYWSLKVYGEDQIAILDGGVAAWLASGYPVTTVTAAVPRGDWEATDIRTDLIAEMADVETAHQKKIQLIDARPLPQYLGLSFKKPTVLAGGHIAGAKNYPTDVRFKPAGLAYMFLSPDEYRAVMQAQGIDPNAASIAYCNTGHMASGLWFIQSEILGNRKVRLYDGSMHEWTTRGKPVVGITTPRI</sequence>
<dbReference type="RefSeq" id="WP_091531811.1">
    <property type="nucleotide sequence ID" value="NZ_FOOC01000002.1"/>
</dbReference>
<feature type="domain" description="Rhodanese" evidence="3">
    <location>
        <begin position="209"/>
        <end position="327"/>
    </location>
</feature>